<keyword evidence="2" id="KW-0349">Heme</keyword>
<keyword evidence="5" id="KW-0732">Signal</keyword>
<evidence type="ECO:0000256" key="2">
    <source>
        <dbReference type="ARBA" id="ARBA00022617"/>
    </source>
</evidence>
<proteinExistence type="inferred from homology"/>
<feature type="chain" id="PRO_5020040914" evidence="5">
    <location>
        <begin position="24"/>
        <end position="107"/>
    </location>
</feature>
<dbReference type="AlphaFoldDB" id="A0A4D9EQZ6"/>
<dbReference type="PANTHER" id="PTHR24304:SF2">
    <property type="entry name" value="24-HYDROXYCHOLESTEROL 7-ALPHA-HYDROXYLASE"/>
    <property type="match status" value="1"/>
</dbReference>
<dbReference type="GO" id="GO:0008396">
    <property type="term" value="F:oxysterol 7-alpha-hydroxylase activity"/>
    <property type="evidence" value="ECO:0007669"/>
    <property type="project" value="TreeGrafter"/>
</dbReference>
<dbReference type="GO" id="GO:0042632">
    <property type="term" value="P:cholesterol homeostasis"/>
    <property type="evidence" value="ECO:0007669"/>
    <property type="project" value="TreeGrafter"/>
</dbReference>
<accession>A0A4D9EQZ6</accession>
<keyword evidence="7" id="KW-1185">Reference proteome</keyword>
<gene>
    <name evidence="6" type="ORF">DR999_PMT08479</name>
</gene>
<dbReference type="STRING" id="55544.A0A4D9EQZ6"/>
<evidence type="ECO:0000313" key="6">
    <source>
        <dbReference type="EMBL" id="TFK08590.1"/>
    </source>
</evidence>
<dbReference type="Proteomes" id="UP000297703">
    <property type="component" value="Unassembled WGS sequence"/>
</dbReference>
<reference evidence="6 7" key="1">
    <citation type="submission" date="2019-04" db="EMBL/GenBank/DDBJ databases">
        <title>Draft genome of the big-headed turtle Platysternon megacephalum.</title>
        <authorList>
            <person name="Gong S."/>
        </authorList>
    </citation>
    <scope>NUCLEOTIDE SEQUENCE [LARGE SCALE GENOMIC DNA]</scope>
    <source>
        <strain evidence="6">DO16091913</strain>
        <tissue evidence="6">Muscle</tissue>
    </source>
</reference>
<dbReference type="OrthoDB" id="6692864at2759"/>
<name>A0A4D9EQZ6_9SAUR</name>
<comment type="similarity">
    <text evidence="1">Belongs to the cytochrome P450 family.</text>
</comment>
<evidence type="ECO:0000256" key="1">
    <source>
        <dbReference type="ARBA" id="ARBA00010617"/>
    </source>
</evidence>
<evidence type="ECO:0000256" key="5">
    <source>
        <dbReference type="SAM" id="SignalP"/>
    </source>
</evidence>
<evidence type="ECO:0000256" key="3">
    <source>
        <dbReference type="ARBA" id="ARBA00022723"/>
    </source>
</evidence>
<evidence type="ECO:0000256" key="4">
    <source>
        <dbReference type="ARBA" id="ARBA00023004"/>
    </source>
</evidence>
<reference evidence="6 7" key="2">
    <citation type="submission" date="2019-04" db="EMBL/GenBank/DDBJ databases">
        <title>The genome sequence of big-headed turtle.</title>
        <authorList>
            <person name="Gong S."/>
        </authorList>
    </citation>
    <scope>NUCLEOTIDE SEQUENCE [LARGE SCALE GENOMIC DNA]</scope>
    <source>
        <strain evidence="6">DO16091913</strain>
        <tissue evidence="6">Muscle</tissue>
    </source>
</reference>
<keyword evidence="3" id="KW-0479">Metal-binding</keyword>
<sequence>MDVTMAVLLALVLGLLMVKFALFQQRNPHSPPCISGWIPWLGAAFQFGKAPLEFIEQARVKVRIIIGCMHLCVGGGGSWGSIGRQMRNLSALNESLPTLRRFLSFLL</sequence>
<dbReference type="InterPro" id="IPR050529">
    <property type="entry name" value="CYP450_sterol_14alpha_dmase"/>
</dbReference>
<comment type="caution">
    <text evidence="6">The sequence shown here is derived from an EMBL/GenBank/DDBJ whole genome shotgun (WGS) entry which is preliminary data.</text>
</comment>
<feature type="signal peptide" evidence="5">
    <location>
        <begin position="1"/>
        <end position="23"/>
    </location>
</feature>
<dbReference type="GO" id="GO:0046872">
    <property type="term" value="F:metal ion binding"/>
    <property type="evidence" value="ECO:0007669"/>
    <property type="project" value="UniProtKB-KW"/>
</dbReference>
<protein>
    <submittedName>
        <fullName evidence="6">T-cell surface antigen CD2-like</fullName>
    </submittedName>
</protein>
<dbReference type="PANTHER" id="PTHR24304">
    <property type="entry name" value="CYTOCHROME P450 FAMILY 7"/>
    <property type="match status" value="1"/>
</dbReference>
<dbReference type="EMBL" id="QXTE01000067">
    <property type="protein sequence ID" value="TFK08590.1"/>
    <property type="molecule type" value="Genomic_DNA"/>
</dbReference>
<dbReference type="GO" id="GO:0006699">
    <property type="term" value="P:bile acid biosynthetic process"/>
    <property type="evidence" value="ECO:0007669"/>
    <property type="project" value="TreeGrafter"/>
</dbReference>
<evidence type="ECO:0000313" key="7">
    <source>
        <dbReference type="Proteomes" id="UP000297703"/>
    </source>
</evidence>
<keyword evidence="4" id="KW-0408">Iron</keyword>
<organism evidence="6 7">
    <name type="scientific">Platysternon megacephalum</name>
    <name type="common">big-headed turtle</name>
    <dbReference type="NCBI Taxonomy" id="55544"/>
    <lineage>
        <taxon>Eukaryota</taxon>
        <taxon>Metazoa</taxon>
        <taxon>Chordata</taxon>
        <taxon>Craniata</taxon>
        <taxon>Vertebrata</taxon>
        <taxon>Euteleostomi</taxon>
        <taxon>Archelosauria</taxon>
        <taxon>Testudinata</taxon>
        <taxon>Testudines</taxon>
        <taxon>Cryptodira</taxon>
        <taxon>Durocryptodira</taxon>
        <taxon>Testudinoidea</taxon>
        <taxon>Platysternidae</taxon>
        <taxon>Platysternon</taxon>
    </lineage>
</organism>